<keyword evidence="3" id="KW-0808">Transferase</keyword>
<dbReference type="Pfam" id="PF00069">
    <property type="entry name" value="Pkinase"/>
    <property type="match status" value="1"/>
</dbReference>
<dbReference type="InterPro" id="IPR011009">
    <property type="entry name" value="Kinase-like_dom_sf"/>
</dbReference>
<dbReference type="EMBL" id="BAAATZ010000003">
    <property type="protein sequence ID" value="GAA2719796.1"/>
    <property type="molecule type" value="Genomic_DNA"/>
</dbReference>
<dbReference type="PANTHER" id="PTHR43289">
    <property type="entry name" value="MITOGEN-ACTIVATED PROTEIN KINASE KINASE KINASE 20-RELATED"/>
    <property type="match status" value="1"/>
</dbReference>
<organism evidence="9 10">
    <name type="scientific">Actinocorallia aurantiaca</name>
    <dbReference type="NCBI Taxonomy" id="46204"/>
    <lineage>
        <taxon>Bacteria</taxon>
        <taxon>Bacillati</taxon>
        <taxon>Actinomycetota</taxon>
        <taxon>Actinomycetes</taxon>
        <taxon>Streptosporangiales</taxon>
        <taxon>Thermomonosporaceae</taxon>
        <taxon>Actinocorallia</taxon>
    </lineage>
</organism>
<protein>
    <recommendedName>
        <fullName evidence="1">non-specific serine/threonine protein kinase</fullName>
        <ecNumber evidence="1">2.7.11.1</ecNumber>
    </recommendedName>
</protein>
<evidence type="ECO:0000256" key="7">
    <source>
        <dbReference type="PROSITE-ProRule" id="PRU10141"/>
    </source>
</evidence>
<feature type="domain" description="Protein kinase" evidence="8">
    <location>
        <begin position="14"/>
        <end position="268"/>
    </location>
</feature>
<evidence type="ECO:0000313" key="10">
    <source>
        <dbReference type="Proteomes" id="UP001501842"/>
    </source>
</evidence>
<keyword evidence="10" id="KW-1185">Reference proteome</keyword>
<dbReference type="PANTHER" id="PTHR43289:SF6">
    <property type="entry name" value="SERINE_THREONINE-PROTEIN KINASE NEKL-3"/>
    <property type="match status" value="1"/>
</dbReference>
<dbReference type="PROSITE" id="PS00107">
    <property type="entry name" value="PROTEIN_KINASE_ATP"/>
    <property type="match status" value="1"/>
</dbReference>
<proteinExistence type="predicted"/>
<evidence type="ECO:0000313" key="9">
    <source>
        <dbReference type="EMBL" id="GAA2719796.1"/>
    </source>
</evidence>
<evidence type="ECO:0000256" key="3">
    <source>
        <dbReference type="ARBA" id="ARBA00022679"/>
    </source>
</evidence>
<feature type="binding site" evidence="7">
    <location>
        <position position="43"/>
    </location>
    <ligand>
        <name>ATP</name>
        <dbReference type="ChEBI" id="CHEBI:30616"/>
    </ligand>
</feature>
<evidence type="ECO:0000256" key="2">
    <source>
        <dbReference type="ARBA" id="ARBA00022527"/>
    </source>
</evidence>
<dbReference type="InterPro" id="IPR008271">
    <property type="entry name" value="Ser/Thr_kinase_AS"/>
</dbReference>
<dbReference type="RefSeq" id="WP_344448569.1">
    <property type="nucleotide sequence ID" value="NZ_BAAATZ010000003.1"/>
</dbReference>
<dbReference type="PROSITE" id="PS50011">
    <property type="entry name" value="PROTEIN_KINASE_DOM"/>
    <property type="match status" value="1"/>
</dbReference>
<evidence type="ECO:0000256" key="1">
    <source>
        <dbReference type="ARBA" id="ARBA00012513"/>
    </source>
</evidence>
<dbReference type="SUPFAM" id="SSF56112">
    <property type="entry name" value="Protein kinase-like (PK-like)"/>
    <property type="match status" value="1"/>
</dbReference>
<dbReference type="InterPro" id="IPR000719">
    <property type="entry name" value="Prot_kinase_dom"/>
</dbReference>
<dbReference type="SMART" id="SM00220">
    <property type="entry name" value="S_TKc"/>
    <property type="match status" value="1"/>
</dbReference>
<evidence type="ECO:0000256" key="5">
    <source>
        <dbReference type="ARBA" id="ARBA00022777"/>
    </source>
</evidence>
<gene>
    <name evidence="9" type="ORF">GCM10010439_06280</name>
</gene>
<evidence type="ECO:0000259" key="8">
    <source>
        <dbReference type="PROSITE" id="PS50011"/>
    </source>
</evidence>
<dbReference type="PROSITE" id="PS00108">
    <property type="entry name" value="PROTEIN_KINASE_ST"/>
    <property type="match status" value="1"/>
</dbReference>
<dbReference type="EC" id="2.7.11.1" evidence="1"/>
<dbReference type="InterPro" id="IPR017441">
    <property type="entry name" value="Protein_kinase_ATP_BS"/>
</dbReference>
<keyword evidence="5" id="KW-0418">Kinase</keyword>
<accession>A0ABN3TWX3</accession>
<evidence type="ECO:0000256" key="4">
    <source>
        <dbReference type="ARBA" id="ARBA00022741"/>
    </source>
</evidence>
<keyword evidence="2" id="KW-0723">Serine/threonine-protein kinase</keyword>
<dbReference type="Gene3D" id="1.10.510.10">
    <property type="entry name" value="Transferase(Phosphotransferase) domain 1"/>
    <property type="match status" value="1"/>
</dbReference>
<sequence length="288" mass="31942">MRDGGLDILVAGRYRLLEELGRGGMGVVWRAHDELLDRPVAVKEILFPSNADTERQRRLCRLLTREARSMARLRHLGVVAVFDVLVAGGRPWMVMELVEAPNLQQIIDEHGPLDPREVAEIGRQLLSVLRAAHTEGMLHRDVKPSNVLIHPDGRVVLTDFGLAIDLDDAEPRLLECSPAYVSPEQAFNQPLTEASDLWSLGATLYTAVDGKAPYRRAGALASMLAVLTDDYLPPRHAGPLRPVIDGLLRKDPEKRLTASQAGRLLDRMGHTGPRMLKLFRSARTVART</sequence>
<evidence type="ECO:0000256" key="6">
    <source>
        <dbReference type="ARBA" id="ARBA00022840"/>
    </source>
</evidence>
<dbReference type="Proteomes" id="UP001501842">
    <property type="component" value="Unassembled WGS sequence"/>
</dbReference>
<dbReference type="CDD" id="cd14014">
    <property type="entry name" value="STKc_PknB_like"/>
    <property type="match status" value="1"/>
</dbReference>
<keyword evidence="4 7" id="KW-0547">Nucleotide-binding</keyword>
<keyword evidence="6 7" id="KW-0067">ATP-binding</keyword>
<dbReference type="Gene3D" id="3.30.200.20">
    <property type="entry name" value="Phosphorylase Kinase, domain 1"/>
    <property type="match status" value="1"/>
</dbReference>
<reference evidence="9 10" key="1">
    <citation type="journal article" date="2019" name="Int. J. Syst. Evol. Microbiol.">
        <title>The Global Catalogue of Microorganisms (GCM) 10K type strain sequencing project: providing services to taxonomists for standard genome sequencing and annotation.</title>
        <authorList>
            <consortium name="The Broad Institute Genomics Platform"/>
            <consortium name="The Broad Institute Genome Sequencing Center for Infectious Disease"/>
            <person name="Wu L."/>
            <person name="Ma J."/>
        </authorList>
    </citation>
    <scope>NUCLEOTIDE SEQUENCE [LARGE SCALE GENOMIC DNA]</scope>
    <source>
        <strain evidence="9 10">JCM 8201</strain>
    </source>
</reference>
<comment type="caution">
    <text evidence="9">The sequence shown here is derived from an EMBL/GenBank/DDBJ whole genome shotgun (WGS) entry which is preliminary data.</text>
</comment>
<name>A0ABN3TWX3_9ACTN</name>